<dbReference type="CDD" id="cd05255">
    <property type="entry name" value="SQD1_like_SDR_e"/>
    <property type="match status" value="1"/>
</dbReference>
<dbReference type="InterPro" id="IPR036291">
    <property type="entry name" value="NAD(P)-bd_dom_sf"/>
</dbReference>
<dbReference type="Gene3D" id="3.40.50.720">
    <property type="entry name" value="NAD(P)-binding Rossmann-like Domain"/>
    <property type="match status" value="1"/>
</dbReference>
<dbReference type="AlphaFoldDB" id="A0AAP0B5G5"/>
<evidence type="ECO:0000259" key="2">
    <source>
        <dbReference type="Pfam" id="PF01370"/>
    </source>
</evidence>
<dbReference type="EMBL" id="JBBWWQ010000015">
    <property type="protein sequence ID" value="KAK8928804.1"/>
    <property type="molecule type" value="Genomic_DNA"/>
</dbReference>
<dbReference type="InterPro" id="IPR001509">
    <property type="entry name" value="Epimerase_deHydtase"/>
</dbReference>
<dbReference type="Proteomes" id="UP001418222">
    <property type="component" value="Unassembled WGS sequence"/>
</dbReference>
<evidence type="ECO:0000313" key="4">
    <source>
        <dbReference type="Proteomes" id="UP001418222"/>
    </source>
</evidence>
<sequence length="476" mass="53332">MTYLLLTSYAGNLFSSTNMYLRPQNHHTATCSSFGSHSSPIFTSYKKKLKGPTTVFATATLASREVGTSQNSNGYISKPKKVMVIGGDGYCGWPTSLHLSNKNYEVAIVDNLVRRLFDHQLGLDSLTPISSIQNRIHQWHSLTGKTMQLYIGNICDFEFLSEAFKSFEPDAVVHFGEQRSAPYSMIDRSRAVFTQHNNVIGTLNVLFAIKEFCEECHLVKLGTMGEYGTPNIDIEEGYITITHNGRTDTLLYPKQASSFYHLSKVHDSHNIAFTCKAWGLRATDLNQGVVYGVRTEETALHEELCNRFDYDGVFGTALNRFCVQAAVGHPLTVYGKGGQTRGYLDIRDTVQCVELAIANPAKHGEFRIFNQFTEQFSINELARLVTKAGEKLGLEVEAMSVPNPRVEAEEHYYNAKHTKLIDLGLKPHLLSDSLLDSLLNFAIQFRDRVDHSQIMPNILTNCIRVKKLGLDALLRS</sequence>
<proteinExistence type="inferred from homology"/>
<dbReference type="Gene3D" id="3.90.25.10">
    <property type="entry name" value="UDP-galactose 4-epimerase, domain 1"/>
    <property type="match status" value="1"/>
</dbReference>
<protein>
    <recommendedName>
        <fullName evidence="2">NAD-dependent epimerase/dehydratase domain-containing protein</fullName>
    </recommendedName>
</protein>
<gene>
    <name evidence="3" type="ORF">KSP39_PZI017731</name>
</gene>
<dbReference type="PANTHER" id="PTHR43000">
    <property type="entry name" value="DTDP-D-GLUCOSE 4,6-DEHYDRATASE-RELATED"/>
    <property type="match status" value="1"/>
</dbReference>
<name>A0AAP0B5G5_9ASPA</name>
<reference evidence="3 4" key="1">
    <citation type="journal article" date="2022" name="Nat. Plants">
        <title>Genomes of leafy and leafless Platanthera orchids illuminate the evolution of mycoheterotrophy.</title>
        <authorList>
            <person name="Li M.H."/>
            <person name="Liu K.W."/>
            <person name="Li Z."/>
            <person name="Lu H.C."/>
            <person name="Ye Q.L."/>
            <person name="Zhang D."/>
            <person name="Wang J.Y."/>
            <person name="Li Y.F."/>
            <person name="Zhong Z.M."/>
            <person name="Liu X."/>
            <person name="Yu X."/>
            <person name="Liu D.K."/>
            <person name="Tu X.D."/>
            <person name="Liu B."/>
            <person name="Hao Y."/>
            <person name="Liao X.Y."/>
            <person name="Jiang Y.T."/>
            <person name="Sun W.H."/>
            <person name="Chen J."/>
            <person name="Chen Y.Q."/>
            <person name="Ai Y."/>
            <person name="Zhai J.W."/>
            <person name="Wu S.S."/>
            <person name="Zhou Z."/>
            <person name="Hsiao Y.Y."/>
            <person name="Wu W.L."/>
            <person name="Chen Y.Y."/>
            <person name="Lin Y.F."/>
            <person name="Hsu J.L."/>
            <person name="Li C.Y."/>
            <person name="Wang Z.W."/>
            <person name="Zhao X."/>
            <person name="Zhong W.Y."/>
            <person name="Ma X.K."/>
            <person name="Ma L."/>
            <person name="Huang J."/>
            <person name="Chen G.Z."/>
            <person name="Huang M.Z."/>
            <person name="Huang L."/>
            <person name="Peng D.H."/>
            <person name="Luo Y.B."/>
            <person name="Zou S.Q."/>
            <person name="Chen S.P."/>
            <person name="Lan S."/>
            <person name="Tsai W.C."/>
            <person name="Van de Peer Y."/>
            <person name="Liu Z.J."/>
        </authorList>
    </citation>
    <scope>NUCLEOTIDE SEQUENCE [LARGE SCALE GENOMIC DNA]</scope>
    <source>
        <strain evidence="3">Lor287</strain>
    </source>
</reference>
<organism evidence="3 4">
    <name type="scientific">Platanthera zijinensis</name>
    <dbReference type="NCBI Taxonomy" id="2320716"/>
    <lineage>
        <taxon>Eukaryota</taxon>
        <taxon>Viridiplantae</taxon>
        <taxon>Streptophyta</taxon>
        <taxon>Embryophyta</taxon>
        <taxon>Tracheophyta</taxon>
        <taxon>Spermatophyta</taxon>
        <taxon>Magnoliopsida</taxon>
        <taxon>Liliopsida</taxon>
        <taxon>Asparagales</taxon>
        <taxon>Orchidaceae</taxon>
        <taxon>Orchidoideae</taxon>
        <taxon>Orchideae</taxon>
        <taxon>Orchidinae</taxon>
        <taxon>Platanthera</taxon>
    </lineage>
</organism>
<comment type="similarity">
    <text evidence="1">Belongs to the NAD(P)-dependent epimerase/dehydratase family.</text>
</comment>
<evidence type="ECO:0000256" key="1">
    <source>
        <dbReference type="ARBA" id="ARBA00007637"/>
    </source>
</evidence>
<dbReference type="Pfam" id="PF01370">
    <property type="entry name" value="Epimerase"/>
    <property type="match status" value="1"/>
</dbReference>
<dbReference type="SUPFAM" id="SSF51735">
    <property type="entry name" value="NAD(P)-binding Rossmann-fold domains"/>
    <property type="match status" value="1"/>
</dbReference>
<evidence type="ECO:0000313" key="3">
    <source>
        <dbReference type="EMBL" id="KAK8928804.1"/>
    </source>
</evidence>
<feature type="domain" description="NAD-dependent epimerase/dehydratase" evidence="2">
    <location>
        <begin position="82"/>
        <end position="370"/>
    </location>
</feature>
<keyword evidence="4" id="KW-1185">Reference proteome</keyword>
<accession>A0AAP0B5G5</accession>
<comment type="caution">
    <text evidence="3">The sequence shown here is derived from an EMBL/GenBank/DDBJ whole genome shotgun (WGS) entry which is preliminary data.</text>
</comment>